<dbReference type="PRINTS" id="PR00455">
    <property type="entry name" value="HTHTETR"/>
</dbReference>
<proteinExistence type="predicted"/>
<dbReference type="Proteomes" id="UP000265715">
    <property type="component" value="Unassembled WGS sequence"/>
</dbReference>
<evidence type="ECO:0000313" key="7">
    <source>
        <dbReference type="Proteomes" id="UP000265715"/>
    </source>
</evidence>
<evidence type="ECO:0000256" key="2">
    <source>
        <dbReference type="ARBA" id="ARBA00023125"/>
    </source>
</evidence>
<dbReference type="SUPFAM" id="SSF48498">
    <property type="entry name" value="Tetracyclin repressor-like, C-terminal domain"/>
    <property type="match status" value="1"/>
</dbReference>
<dbReference type="RefSeq" id="WP_119316673.1">
    <property type="nucleotide sequence ID" value="NZ_QXDL01000304.1"/>
</dbReference>
<gene>
    <name evidence="6" type="primary">nicS</name>
    <name evidence="6" type="ORF">Mterra_03826</name>
</gene>
<evidence type="ECO:0000259" key="5">
    <source>
        <dbReference type="PROSITE" id="PS50977"/>
    </source>
</evidence>
<organism evidence="6 7">
    <name type="scientific">Calidithermus terrae</name>
    <dbReference type="NCBI Taxonomy" id="1408545"/>
    <lineage>
        <taxon>Bacteria</taxon>
        <taxon>Thermotogati</taxon>
        <taxon>Deinococcota</taxon>
        <taxon>Deinococci</taxon>
        <taxon>Thermales</taxon>
        <taxon>Thermaceae</taxon>
        <taxon>Calidithermus</taxon>
    </lineage>
</organism>
<feature type="domain" description="HTH tetR-type" evidence="5">
    <location>
        <begin position="15"/>
        <end position="75"/>
    </location>
</feature>
<keyword evidence="3" id="KW-0804">Transcription</keyword>
<reference evidence="6 7" key="1">
    <citation type="submission" date="2018-08" db="EMBL/GenBank/DDBJ databases">
        <title>Meiothermus terrae DSM 26712 genome sequencing project.</title>
        <authorList>
            <person name="Da Costa M.S."/>
            <person name="Albuquerque L."/>
            <person name="Raposo P."/>
            <person name="Froufe H.J.C."/>
            <person name="Barroso C.S."/>
            <person name="Egas C."/>
        </authorList>
    </citation>
    <scope>NUCLEOTIDE SEQUENCE [LARGE SCALE GENOMIC DNA]</scope>
    <source>
        <strain evidence="6 7">DSM 26712</strain>
    </source>
</reference>
<protein>
    <submittedName>
        <fullName evidence="6">HTH-type transcriptional repressor NicS</fullName>
    </submittedName>
</protein>
<accession>A0A399DYB3</accession>
<dbReference type="GO" id="GO:0000976">
    <property type="term" value="F:transcription cis-regulatory region binding"/>
    <property type="evidence" value="ECO:0007669"/>
    <property type="project" value="TreeGrafter"/>
</dbReference>
<dbReference type="InterPro" id="IPR036271">
    <property type="entry name" value="Tet_transcr_reg_TetR-rel_C_sf"/>
</dbReference>
<evidence type="ECO:0000256" key="3">
    <source>
        <dbReference type="ARBA" id="ARBA00023163"/>
    </source>
</evidence>
<keyword evidence="2 4" id="KW-0238">DNA-binding</keyword>
<evidence type="ECO:0000256" key="1">
    <source>
        <dbReference type="ARBA" id="ARBA00023015"/>
    </source>
</evidence>
<dbReference type="PANTHER" id="PTHR30055">
    <property type="entry name" value="HTH-TYPE TRANSCRIPTIONAL REGULATOR RUTR"/>
    <property type="match status" value="1"/>
</dbReference>
<comment type="caution">
    <text evidence="6">The sequence shown here is derived from an EMBL/GenBank/DDBJ whole genome shotgun (WGS) entry which is preliminary data.</text>
</comment>
<dbReference type="EMBL" id="QXDL01000304">
    <property type="protein sequence ID" value="RIH76886.1"/>
    <property type="molecule type" value="Genomic_DNA"/>
</dbReference>
<dbReference type="Pfam" id="PF00440">
    <property type="entry name" value="TetR_N"/>
    <property type="match status" value="1"/>
</dbReference>
<dbReference type="AlphaFoldDB" id="A0A399DYB3"/>
<dbReference type="Pfam" id="PF17938">
    <property type="entry name" value="TetR_C_29"/>
    <property type="match status" value="1"/>
</dbReference>
<name>A0A399DYB3_9DEIN</name>
<keyword evidence="1" id="KW-0805">Transcription regulation</keyword>
<keyword evidence="7" id="KW-1185">Reference proteome</keyword>
<evidence type="ECO:0000256" key="4">
    <source>
        <dbReference type="PROSITE-ProRule" id="PRU00335"/>
    </source>
</evidence>
<dbReference type="InterPro" id="IPR009057">
    <property type="entry name" value="Homeodomain-like_sf"/>
</dbReference>
<feature type="DNA-binding region" description="H-T-H motif" evidence="4">
    <location>
        <begin position="38"/>
        <end position="57"/>
    </location>
</feature>
<dbReference type="SUPFAM" id="SSF46689">
    <property type="entry name" value="Homeodomain-like"/>
    <property type="match status" value="1"/>
</dbReference>
<sequence>MSSKLASAPKARDAGRSRSAILDAAEELFAEKGFDGVSFAEIGQRAGVSRGTPGYFFGSKAGLYRAVLERIFETALREIGLAAGRAARAGSPREVLAAGLGGYIDFIVGNPNFVRLVEHEALKGGGALGENPVHVRALEAGIAAIQAYLPPEAVASTDLKQLTISLMGLCWFPFAHRQTLFPALGIDPGDPEFLEARKKHVVELVLRGFFGKEA</sequence>
<dbReference type="GO" id="GO:0003700">
    <property type="term" value="F:DNA-binding transcription factor activity"/>
    <property type="evidence" value="ECO:0007669"/>
    <property type="project" value="TreeGrafter"/>
</dbReference>
<dbReference type="InterPro" id="IPR001647">
    <property type="entry name" value="HTH_TetR"/>
</dbReference>
<dbReference type="PROSITE" id="PS50977">
    <property type="entry name" value="HTH_TETR_2"/>
    <property type="match status" value="1"/>
</dbReference>
<dbReference type="OrthoDB" id="9808476at2"/>
<dbReference type="PANTHER" id="PTHR30055:SF234">
    <property type="entry name" value="HTH-TYPE TRANSCRIPTIONAL REGULATOR BETI"/>
    <property type="match status" value="1"/>
</dbReference>
<dbReference type="Gene3D" id="1.10.357.10">
    <property type="entry name" value="Tetracycline Repressor, domain 2"/>
    <property type="match status" value="1"/>
</dbReference>
<dbReference type="InterPro" id="IPR041474">
    <property type="entry name" value="NicS_C"/>
</dbReference>
<dbReference type="InterPro" id="IPR050109">
    <property type="entry name" value="HTH-type_TetR-like_transc_reg"/>
</dbReference>
<evidence type="ECO:0000313" key="6">
    <source>
        <dbReference type="EMBL" id="RIH76886.1"/>
    </source>
</evidence>